<evidence type="ECO:0000256" key="3">
    <source>
        <dbReference type="ARBA" id="ARBA00022461"/>
    </source>
</evidence>
<protein>
    <submittedName>
        <fullName evidence="14">Amiloride-sensitive sodium channel subunit gamma</fullName>
    </submittedName>
</protein>
<evidence type="ECO:0000256" key="9">
    <source>
        <dbReference type="ARBA" id="ARBA00023201"/>
    </source>
</evidence>
<keyword evidence="2 11" id="KW-0813">Transport</keyword>
<dbReference type="EMBL" id="BMAT01004921">
    <property type="protein sequence ID" value="GFR83407.1"/>
    <property type="molecule type" value="Genomic_DNA"/>
</dbReference>
<evidence type="ECO:0000256" key="4">
    <source>
        <dbReference type="ARBA" id="ARBA00022692"/>
    </source>
</evidence>
<name>A0AAV4GCI0_9GAST</name>
<evidence type="ECO:0000256" key="6">
    <source>
        <dbReference type="ARBA" id="ARBA00023053"/>
    </source>
</evidence>
<evidence type="ECO:0000313" key="14">
    <source>
        <dbReference type="EMBL" id="GFR83407.1"/>
    </source>
</evidence>
<dbReference type="Proteomes" id="UP000762676">
    <property type="component" value="Unassembled WGS sequence"/>
</dbReference>
<dbReference type="PANTHER" id="PTHR11690">
    <property type="entry name" value="AMILORIDE-SENSITIVE SODIUM CHANNEL-RELATED"/>
    <property type="match status" value="1"/>
</dbReference>
<proteinExistence type="inferred from homology"/>
<keyword evidence="9 11" id="KW-0739">Sodium transport</keyword>
<feature type="compositionally biased region" description="Basic residues" evidence="12">
    <location>
        <begin position="196"/>
        <end position="206"/>
    </location>
</feature>
<keyword evidence="3 11" id="KW-0894">Sodium channel</keyword>
<keyword evidence="8 13" id="KW-0472">Membrane</keyword>
<comment type="subcellular location">
    <subcellularLocation>
        <location evidence="1">Membrane</location>
        <topology evidence="1">Multi-pass membrane protein</topology>
    </subcellularLocation>
</comment>
<organism evidence="14 15">
    <name type="scientific">Elysia marginata</name>
    <dbReference type="NCBI Taxonomy" id="1093978"/>
    <lineage>
        <taxon>Eukaryota</taxon>
        <taxon>Metazoa</taxon>
        <taxon>Spiralia</taxon>
        <taxon>Lophotrochozoa</taxon>
        <taxon>Mollusca</taxon>
        <taxon>Gastropoda</taxon>
        <taxon>Heterobranchia</taxon>
        <taxon>Euthyneura</taxon>
        <taxon>Panpulmonata</taxon>
        <taxon>Sacoglossa</taxon>
        <taxon>Placobranchoidea</taxon>
        <taxon>Plakobranchidae</taxon>
        <taxon>Elysia</taxon>
    </lineage>
</organism>
<evidence type="ECO:0000256" key="1">
    <source>
        <dbReference type="ARBA" id="ARBA00004141"/>
    </source>
</evidence>
<dbReference type="GO" id="GO:0015280">
    <property type="term" value="F:ligand-gated sodium channel activity"/>
    <property type="evidence" value="ECO:0007669"/>
    <property type="project" value="TreeGrafter"/>
</dbReference>
<dbReference type="PRINTS" id="PR01078">
    <property type="entry name" value="AMINACHANNEL"/>
</dbReference>
<sequence length="597" mass="68575">MADKEKNVYTNPNSKHNTNDDDSDNEDSSERPKGIVGVFSKFADKCSLSGVPFITQAENRVVRVIWSCLLLAAFGLMTFHLYKLVVTYFEYKKQTGVQLSFSNLQFPAVTICNVNPMRMSQRDLASDELTQFIDSVDPDAVKSVLETWTPDLEDVDDDYYEEEIYEEEITEEEITEEEFMEEEVEMETIVSELKKDRRKRQAKKTARGSNSNKKQGKGKVRSNNFFDDVKINKESTIDAAVDDYFHQNDEDSWEAESDTSGFYELDRQFRQLLALQSTSKRTEMGHQINDMLLQCSFAGGKCVARNFTRSLTSRYGNCYTLQYPKFISRSSNPSDGLQLKLFLETDDYVPGIANSKGVQVVVHDQGTLPFPEEEGMAVKAGTETFIGLRRVEVSRLGDPYGECTPVKDFRAKYGIKYTRTACQKVCRESRIRHKCGCYDIMQQEINNVLKRPRSLKPCKTTEQIQCALQISTHFEKNTDLCDCHRPCTETTFEKTISSRNWPNPAFANLLSTAACKYGSSVCDTLPDKDVYDLREEFVKLVIYYEDLNYEELKESADYEAIDGKDDNLWYLNLKFTSCHMGTALKERKNEICFEMKY</sequence>
<comment type="caution">
    <text evidence="14">The sequence shown here is derived from an EMBL/GenBank/DDBJ whole genome shotgun (WGS) entry which is preliminary data.</text>
</comment>
<keyword evidence="7 11" id="KW-0406">Ion transport</keyword>
<evidence type="ECO:0000256" key="10">
    <source>
        <dbReference type="ARBA" id="ARBA00023303"/>
    </source>
</evidence>
<dbReference type="Pfam" id="PF00858">
    <property type="entry name" value="ASC"/>
    <property type="match status" value="1"/>
</dbReference>
<gene>
    <name evidence="14" type="ORF">ElyMa_002390100</name>
</gene>
<dbReference type="InterPro" id="IPR001873">
    <property type="entry name" value="ENaC"/>
</dbReference>
<evidence type="ECO:0000256" key="11">
    <source>
        <dbReference type="RuleBase" id="RU000679"/>
    </source>
</evidence>
<keyword evidence="5 13" id="KW-1133">Transmembrane helix</keyword>
<feature type="region of interest" description="Disordered" evidence="12">
    <location>
        <begin position="191"/>
        <end position="221"/>
    </location>
</feature>
<dbReference type="AlphaFoldDB" id="A0AAV4GCI0"/>
<evidence type="ECO:0000256" key="13">
    <source>
        <dbReference type="SAM" id="Phobius"/>
    </source>
</evidence>
<reference evidence="14 15" key="1">
    <citation type="journal article" date="2021" name="Elife">
        <title>Chloroplast acquisition without the gene transfer in kleptoplastic sea slugs, Plakobranchus ocellatus.</title>
        <authorList>
            <person name="Maeda T."/>
            <person name="Takahashi S."/>
            <person name="Yoshida T."/>
            <person name="Shimamura S."/>
            <person name="Takaki Y."/>
            <person name="Nagai Y."/>
            <person name="Toyoda A."/>
            <person name="Suzuki Y."/>
            <person name="Arimoto A."/>
            <person name="Ishii H."/>
            <person name="Satoh N."/>
            <person name="Nishiyama T."/>
            <person name="Hasebe M."/>
            <person name="Maruyama T."/>
            <person name="Minagawa J."/>
            <person name="Obokata J."/>
            <person name="Shigenobu S."/>
        </authorList>
    </citation>
    <scope>NUCLEOTIDE SEQUENCE [LARGE SCALE GENOMIC DNA]</scope>
</reference>
<evidence type="ECO:0000256" key="7">
    <source>
        <dbReference type="ARBA" id="ARBA00023065"/>
    </source>
</evidence>
<evidence type="ECO:0000313" key="15">
    <source>
        <dbReference type="Proteomes" id="UP000762676"/>
    </source>
</evidence>
<keyword evidence="4 11" id="KW-0812">Transmembrane</keyword>
<feature type="transmembrane region" description="Helical" evidence="13">
    <location>
        <begin position="64"/>
        <end position="82"/>
    </location>
</feature>
<feature type="region of interest" description="Disordered" evidence="12">
    <location>
        <begin position="1"/>
        <end position="31"/>
    </location>
</feature>
<evidence type="ECO:0000256" key="12">
    <source>
        <dbReference type="SAM" id="MobiDB-lite"/>
    </source>
</evidence>
<evidence type="ECO:0000256" key="5">
    <source>
        <dbReference type="ARBA" id="ARBA00022989"/>
    </source>
</evidence>
<evidence type="ECO:0000256" key="2">
    <source>
        <dbReference type="ARBA" id="ARBA00022448"/>
    </source>
</evidence>
<dbReference type="GO" id="GO:0005886">
    <property type="term" value="C:plasma membrane"/>
    <property type="evidence" value="ECO:0007669"/>
    <property type="project" value="TreeGrafter"/>
</dbReference>
<comment type="similarity">
    <text evidence="11">Belongs to the amiloride-sensitive sodium channel (TC 1.A.6) family.</text>
</comment>
<dbReference type="PANTHER" id="PTHR11690:SF248">
    <property type="entry name" value="PICKPOCKET 17, ISOFORM A"/>
    <property type="match status" value="1"/>
</dbReference>
<keyword evidence="15" id="KW-1185">Reference proteome</keyword>
<evidence type="ECO:0000256" key="8">
    <source>
        <dbReference type="ARBA" id="ARBA00023136"/>
    </source>
</evidence>
<keyword evidence="6" id="KW-0915">Sodium</keyword>
<keyword evidence="10 11" id="KW-0407">Ion channel</keyword>
<accession>A0AAV4GCI0</accession>
<dbReference type="Gene3D" id="2.60.470.10">
    <property type="entry name" value="Acid-sensing ion channels like domains"/>
    <property type="match status" value="2"/>
</dbReference>